<dbReference type="InterPro" id="IPR017871">
    <property type="entry name" value="ABC_transporter-like_CS"/>
</dbReference>
<dbReference type="GO" id="GO:0016887">
    <property type="term" value="F:ATP hydrolysis activity"/>
    <property type="evidence" value="ECO:0007669"/>
    <property type="project" value="InterPro"/>
</dbReference>
<evidence type="ECO:0000259" key="6">
    <source>
        <dbReference type="PROSITE" id="PS50893"/>
    </source>
</evidence>
<reference evidence="7 8" key="1">
    <citation type="submission" date="2016-11" db="EMBL/GenBank/DDBJ databases">
        <authorList>
            <person name="Jaros S."/>
            <person name="Januszkiewicz K."/>
            <person name="Wedrychowicz H."/>
        </authorList>
    </citation>
    <scope>NUCLEOTIDE SEQUENCE [LARGE SCALE GENOMIC DNA]</scope>
    <source>
        <strain evidence="7 8">GAS138</strain>
    </source>
</reference>
<dbReference type="PANTHER" id="PTHR45772:SF3">
    <property type="entry name" value="ABC TRANSPORTER ATP-BINDING PROTEIN"/>
    <property type="match status" value="1"/>
</dbReference>
<dbReference type="OrthoDB" id="8215423at2"/>
<evidence type="ECO:0000256" key="1">
    <source>
        <dbReference type="ARBA" id="ARBA00005417"/>
    </source>
</evidence>
<proteinExistence type="inferred from homology"/>
<gene>
    <name evidence="7" type="ORF">SAMN05443248_0092</name>
</gene>
<evidence type="ECO:0000313" key="8">
    <source>
        <dbReference type="Proteomes" id="UP000189796"/>
    </source>
</evidence>
<evidence type="ECO:0000256" key="2">
    <source>
        <dbReference type="ARBA" id="ARBA00022448"/>
    </source>
</evidence>
<dbReference type="InterPro" id="IPR051120">
    <property type="entry name" value="ABC_AA/LPS_Transport"/>
</dbReference>
<sequence>MNVLEINNVTKRFGNLVAVRDVSLNVAKGEMCAIIGPNGAGKTTFFNLISGFFPPTSGNITFDGRDITRLSTHERVTLGMARTFQITEIFPELTVFENVRIAAEVAGGYRLRPWINRAETEKIHASIEETLKLVSLETKRGRLVGELAHGDQRAAEIAMALALKPHLLLLDEPTAGMGDQETYQITQLIRRLHRDSNYTIVLIEHDMRVVFHLADRICVLDQGRMLAQGTPQEIAANEAVQAAYLGNAA</sequence>
<accession>A0A1M5GLR3</accession>
<dbReference type="EMBL" id="LT670817">
    <property type="protein sequence ID" value="SHG04740.1"/>
    <property type="molecule type" value="Genomic_DNA"/>
</dbReference>
<keyword evidence="3" id="KW-0547">Nucleotide-binding</keyword>
<comment type="similarity">
    <text evidence="1">Belongs to the ABC transporter superfamily.</text>
</comment>
<evidence type="ECO:0000256" key="5">
    <source>
        <dbReference type="ARBA" id="ARBA00024722"/>
    </source>
</evidence>
<dbReference type="Pfam" id="PF12399">
    <property type="entry name" value="BCA_ABC_TP_C"/>
    <property type="match status" value="1"/>
</dbReference>
<dbReference type="PANTHER" id="PTHR45772">
    <property type="entry name" value="CONSERVED COMPONENT OF ABC TRANSPORTER FOR NATURAL AMINO ACIDS-RELATED"/>
    <property type="match status" value="1"/>
</dbReference>
<evidence type="ECO:0000256" key="4">
    <source>
        <dbReference type="ARBA" id="ARBA00022840"/>
    </source>
</evidence>
<dbReference type="InterPro" id="IPR027417">
    <property type="entry name" value="P-loop_NTPase"/>
</dbReference>
<dbReference type="RefSeq" id="WP_079599541.1">
    <property type="nucleotide sequence ID" value="NZ_LT670817.1"/>
</dbReference>
<dbReference type="PROSITE" id="PS00211">
    <property type="entry name" value="ABC_TRANSPORTER_1"/>
    <property type="match status" value="1"/>
</dbReference>
<dbReference type="InterPro" id="IPR003439">
    <property type="entry name" value="ABC_transporter-like_ATP-bd"/>
</dbReference>
<feature type="domain" description="ABC transporter" evidence="6">
    <location>
        <begin position="4"/>
        <end position="247"/>
    </location>
</feature>
<dbReference type="InterPro" id="IPR032823">
    <property type="entry name" value="BCA_ABC_TP_C"/>
</dbReference>
<organism evidence="7 8">
    <name type="scientific">Bradyrhizobium erythrophlei</name>
    <dbReference type="NCBI Taxonomy" id="1437360"/>
    <lineage>
        <taxon>Bacteria</taxon>
        <taxon>Pseudomonadati</taxon>
        <taxon>Pseudomonadota</taxon>
        <taxon>Alphaproteobacteria</taxon>
        <taxon>Hyphomicrobiales</taxon>
        <taxon>Nitrobacteraceae</taxon>
        <taxon>Bradyrhizobium</taxon>
    </lineage>
</organism>
<dbReference type="SMART" id="SM00382">
    <property type="entry name" value="AAA"/>
    <property type="match status" value="1"/>
</dbReference>
<dbReference type="Pfam" id="PF00005">
    <property type="entry name" value="ABC_tran"/>
    <property type="match status" value="1"/>
</dbReference>
<dbReference type="InterPro" id="IPR003593">
    <property type="entry name" value="AAA+_ATPase"/>
</dbReference>
<dbReference type="GO" id="GO:0005524">
    <property type="term" value="F:ATP binding"/>
    <property type="evidence" value="ECO:0007669"/>
    <property type="project" value="UniProtKB-KW"/>
</dbReference>
<protein>
    <submittedName>
        <fullName evidence="7">Branched-chain amino acid transport system ATP-binding protein</fullName>
    </submittedName>
</protein>
<dbReference type="FunFam" id="3.40.50.300:FF:000421">
    <property type="entry name" value="Branched-chain amino acid ABC transporter ATP-binding protein"/>
    <property type="match status" value="1"/>
</dbReference>
<comment type="function">
    <text evidence="5">Involved in beta-(1--&gt;2)glucan export. Transmembrane domains (TMD) form a pore in the inner membrane and the ATP-binding domain (NBD) is responsible for energy generation.</text>
</comment>
<name>A0A1M5GLR3_9BRAD</name>
<dbReference type="CDD" id="cd03219">
    <property type="entry name" value="ABC_Mj1267_LivG_branched"/>
    <property type="match status" value="1"/>
</dbReference>
<dbReference type="Gene3D" id="3.40.50.300">
    <property type="entry name" value="P-loop containing nucleotide triphosphate hydrolases"/>
    <property type="match status" value="1"/>
</dbReference>
<dbReference type="SUPFAM" id="SSF52540">
    <property type="entry name" value="P-loop containing nucleoside triphosphate hydrolases"/>
    <property type="match status" value="1"/>
</dbReference>
<dbReference type="AlphaFoldDB" id="A0A1M5GLR3"/>
<dbReference type="GO" id="GO:0005886">
    <property type="term" value="C:plasma membrane"/>
    <property type="evidence" value="ECO:0007669"/>
    <property type="project" value="TreeGrafter"/>
</dbReference>
<evidence type="ECO:0000256" key="3">
    <source>
        <dbReference type="ARBA" id="ARBA00022741"/>
    </source>
</evidence>
<evidence type="ECO:0000313" key="7">
    <source>
        <dbReference type="EMBL" id="SHG04740.1"/>
    </source>
</evidence>
<keyword evidence="2" id="KW-0813">Transport</keyword>
<keyword evidence="4 7" id="KW-0067">ATP-binding</keyword>
<dbReference type="PROSITE" id="PS50893">
    <property type="entry name" value="ABC_TRANSPORTER_2"/>
    <property type="match status" value="1"/>
</dbReference>
<dbReference type="Proteomes" id="UP000189796">
    <property type="component" value="Chromosome I"/>
</dbReference>